<dbReference type="PANTHER" id="PTHR47429">
    <property type="entry name" value="PROTEIN TWIN LOV 1"/>
    <property type="match status" value="1"/>
</dbReference>
<dbReference type="Pfam" id="PF13426">
    <property type="entry name" value="PAS_9"/>
    <property type="match status" value="2"/>
</dbReference>
<dbReference type="InterPro" id="IPR016137">
    <property type="entry name" value="RGS"/>
</dbReference>
<protein>
    <submittedName>
        <fullName evidence="6">Blue light receptor</fullName>
    </submittedName>
</protein>
<keyword evidence="1" id="KW-0285">Flavoprotein</keyword>
<dbReference type="PANTHER" id="PTHR47429:SF2">
    <property type="entry name" value="PROTEIN TWIN LOV 1"/>
    <property type="match status" value="1"/>
</dbReference>
<evidence type="ECO:0000256" key="1">
    <source>
        <dbReference type="ARBA" id="ARBA00022630"/>
    </source>
</evidence>
<reference evidence="7" key="1">
    <citation type="journal article" date="2015" name="PLoS Genet.">
        <title>Genome Sequence and Transcriptome Analyses of Chrysochromulina tobin: Metabolic Tools for Enhanced Algal Fitness in the Prominent Order Prymnesiales (Haptophyceae).</title>
        <authorList>
            <person name="Hovde B.T."/>
            <person name="Deodato C.R."/>
            <person name="Hunsperger H.M."/>
            <person name="Ryken S.A."/>
            <person name="Yost W."/>
            <person name="Jha R.K."/>
            <person name="Patterson J."/>
            <person name="Monnat R.J. Jr."/>
            <person name="Barlow S.B."/>
            <person name="Starkenburg S.R."/>
            <person name="Cattolico R.A."/>
        </authorList>
    </citation>
    <scope>NUCLEOTIDE SEQUENCE</scope>
    <source>
        <strain evidence="7">CCMP291</strain>
    </source>
</reference>
<comment type="caution">
    <text evidence="6">The sequence shown here is derived from an EMBL/GenBank/DDBJ whole genome shotgun (WGS) entry which is preliminary data.</text>
</comment>
<dbReference type="GO" id="GO:0005634">
    <property type="term" value="C:nucleus"/>
    <property type="evidence" value="ECO:0007669"/>
    <property type="project" value="TreeGrafter"/>
</dbReference>
<evidence type="ECO:0000256" key="2">
    <source>
        <dbReference type="ARBA" id="ARBA00022643"/>
    </source>
</evidence>
<dbReference type="Proteomes" id="UP000037460">
    <property type="component" value="Unassembled WGS sequence"/>
</dbReference>
<dbReference type="InterPro" id="IPR035965">
    <property type="entry name" value="PAS-like_dom_sf"/>
</dbReference>
<dbReference type="SMART" id="SM00091">
    <property type="entry name" value="PAS"/>
    <property type="match status" value="2"/>
</dbReference>
<keyword evidence="2" id="KW-0288">FMN</keyword>
<sequence length="1029" mass="113790">MNDERQGPVDSLKAFAAHRASSEDRQRLSRDLSEILRVDKLDELQRRTREVVSTKVQSALERLKEQQAPDTQLLEPEREGEGGGNSGANGAYATTSVKAAAAGGGGNSTDQTQRAAKEALLLRQKTLGMEMRQRARLGKMESAHHAQVERLTRTQEDEFSGLIREQADEVQEFTEVCTRLLTVGARWAPDPAIAAKPWAAQLKNHRYHASKTLTDMQRDLDKIEKQGEGDSLKANEMRRKMEALSFNELQDWREKLMSAALGDNPASILSQLVAVHKLAQTKLLEKHTQKLKAQEKEHAMAMRMLQRAFRAEKEQLASSPKALGAEAAPGAETAAAGGKGWNAMRGITGTKPRKEENLASGKPGAVPTRSDGTVWVAPTRAGELISYEQSRDQEESDGLDSQGTLLRLLWMDRRSHDVLRAVLRHPTGMNLFKEFVEPRSKRDMIGLTLWQQVQQCLRLSDVKERERQVMALHDAHCGVGMDSSVPPAEVLHFLDQRAEKTLTRLQEQWLMPFLERHGVELIRLVTEAPAGASGADDAFGALERLKGTWLEMLMQATENLPFALIVADMHEPGAKLVCVNAVFERLTGWAKGDALGQNCRFLQGEGTEQEALAQLVDGLRLAQPVQLELTNYRKDGHSFRNLLSVQPVHDTDSVYRYSIGVLADALVLSAPQREKYERLCRLLPRSFDSRLQPLPWASAAVPIEESVAPESSAMRPLESIAKQSRLSREVNISEPIPEMMDRQRRLRKMMWLEDVKASVQTLVGHAPSVASFREHLKQRSEAAVEQLSFVVQMHELNESETAQLRAGAVARIAAVHLQGMTSTNPLTLGQQLTPDEVEEELKALNDQAVRSLALSFLPGFLLSESSDSLVHKVKLGKERAFGSSNHLGWDTYTVPADAAMWLQAIADAVETLPLAISIADMRIAGAPLVYVNQAFCKCTGYSKGEAHGRNCRFLQGPETEVASVATIVHSLRRGADCTVKITNYKKSGETFVNLLSLRPVHDTNGVYRFCIGVQLDVTGGSHGAVRSSA</sequence>
<dbReference type="PROSITE" id="PS50132">
    <property type="entry name" value="RGS"/>
    <property type="match status" value="1"/>
</dbReference>
<feature type="region of interest" description="Disordered" evidence="4">
    <location>
        <begin position="62"/>
        <end position="91"/>
    </location>
</feature>
<dbReference type="EMBL" id="JWZX01002809">
    <property type="protein sequence ID" value="KOO26748.1"/>
    <property type="molecule type" value="Genomic_DNA"/>
</dbReference>
<name>A0A0M0JKF0_9EUKA</name>
<evidence type="ECO:0000256" key="3">
    <source>
        <dbReference type="ARBA" id="ARBA00022991"/>
    </source>
</evidence>
<gene>
    <name evidence="6" type="ORF">Ctob_011504</name>
</gene>
<dbReference type="SMART" id="SM00086">
    <property type="entry name" value="PAC"/>
    <property type="match status" value="2"/>
</dbReference>
<feature type="compositionally biased region" description="Low complexity" evidence="4">
    <location>
        <begin position="322"/>
        <end position="336"/>
    </location>
</feature>
<dbReference type="InterPro" id="IPR000014">
    <property type="entry name" value="PAS"/>
</dbReference>
<dbReference type="NCBIfam" id="TIGR00229">
    <property type="entry name" value="sensory_box"/>
    <property type="match status" value="2"/>
</dbReference>
<accession>A0A0M0JKF0</accession>
<keyword evidence="6" id="KW-0675">Receptor</keyword>
<dbReference type="OrthoDB" id="447251at2759"/>
<feature type="region of interest" description="Disordered" evidence="4">
    <location>
        <begin position="322"/>
        <end position="372"/>
    </location>
</feature>
<organism evidence="6 7">
    <name type="scientific">Chrysochromulina tobinii</name>
    <dbReference type="NCBI Taxonomy" id="1460289"/>
    <lineage>
        <taxon>Eukaryota</taxon>
        <taxon>Haptista</taxon>
        <taxon>Haptophyta</taxon>
        <taxon>Prymnesiophyceae</taxon>
        <taxon>Prymnesiales</taxon>
        <taxon>Chrysochromulinaceae</taxon>
        <taxon>Chrysochromulina</taxon>
    </lineage>
</organism>
<proteinExistence type="predicted"/>
<dbReference type="Gene3D" id="3.30.450.20">
    <property type="entry name" value="PAS domain"/>
    <property type="match status" value="2"/>
</dbReference>
<feature type="region of interest" description="Disordered" evidence="4">
    <location>
        <begin position="1"/>
        <end position="28"/>
    </location>
</feature>
<dbReference type="AlphaFoldDB" id="A0A0M0JKF0"/>
<dbReference type="CDD" id="cd00130">
    <property type="entry name" value="PAS"/>
    <property type="match status" value="2"/>
</dbReference>
<evidence type="ECO:0000313" key="7">
    <source>
        <dbReference type="Proteomes" id="UP000037460"/>
    </source>
</evidence>
<keyword evidence="7" id="KW-1185">Reference proteome</keyword>
<dbReference type="InterPro" id="IPR001610">
    <property type="entry name" value="PAC"/>
</dbReference>
<evidence type="ECO:0000259" key="5">
    <source>
        <dbReference type="PROSITE" id="PS50132"/>
    </source>
</evidence>
<feature type="domain" description="RGS" evidence="5">
    <location>
        <begin position="418"/>
        <end position="476"/>
    </location>
</feature>
<evidence type="ECO:0000313" key="6">
    <source>
        <dbReference type="EMBL" id="KOO26748.1"/>
    </source>
</evidence>
<keyword evidence="3" id="KW-0157">Chromophore</keyword>
<dbReference type="SUPFAM" id="SSF55785">
    <property type="entry name" value="PYP-like sensor domain (PAS domain)"/>
    <property type="match status" value="2"/>
</dbReference>
<evidence type="ECO:0000256" key="4">
    <source>
        <dbReference type="SAM" id="MobiDB-lite"/>
    </source>
</evidence>